<sequence>MADRNTTLLDCIKGNRYVTVQNALMRVSDQNLALALYYLHEEDRRYVLSFIAPAKTERVETALKRLEQVKVRDEYCSHAVELIIGHIRGMHGDRSSQAITGPGNGRELYRRGRN</sequence>
<dbReference type="KEGG" id="slr:L21SP2_0444"/>
<protein>
    <submittedName>
        <fullName evidence="2">Uncharacterized protein</fullName>
    </submittedName>
</protein>
<accession>V5WFC0</accession>
<dbReference type="EMBL" id="CP006939">
    <property type="protein sequence ID" value="AHC13876.1"/>
    <property type="molecule type" value="Genomic_DNA"/>
</dbReference>
<dbReference type="HOGENOM" id="CLU_2119390_0_0_12"/>
<dbReference type="RefSeq" id="WP_024266808.1">
    <property type="nucleotide sequence ID" value="NC_023035.1"/>
</dbReference>
<dbReference type="Proteomes" id="UP000018680">
    <property type="component" value="Chromosome"/>
</dbReference>
<dbReference type="STRING" id="1307761.L21SP2_0444"/>
<proteinExistence type="predicted"/>
<dbReference type="AlphaFoldDB" id="V5WFC0"/>
<organism evidence="2 3">
    <name type="scientific">Salinispira pacifica</name>
    <dbReference type="NCBI Taxonomy" id="1307761"/>
    <lineage>
        <taxon>Bacteria</taxon>
        <taxon>Pseudomonadati</taxon>
        <taxon>Spirochaetota</taxon>
        <taxon>Spirochaetia</taxon>
        <taxon>Spirochaetales</taxon>
        <taxon>Spirochaetaceae</taxon>
        <taxon>Salinispira</taxon>
    </lineage>
</organism>
<reference evidence="2 3" key="1">
    <citation type="journal article" date="2015" name="Stand. Genomic Sci.">
        <title>Complete genome sequence and description of Salinispira pacifica gen. nov., sp. nov., a novel spirochaete isolated form a hypersaline microbial mat.</title>
        <authorList>
            <person name="Ben Hania W."/>
            <person name="Joseph M."/>
            <person name="Schumann P."/>
            <person name="Bunk B."/>
            <person name="Fiebig A."/>
            <person name="Sproer C."/>
            <person name="Klenk H.P."/>
            <person name="Fardeau M.L."/>
            <person name="Spring S."/>
        </authorList>
    </citation>
    <scope>NUCLEOTIDE SEQUENCE [LARGE SCALE GENOMIC DNA]</scope>
    <source>
        <strain evidence="2 3">L21-RPul-D2</strain>
    </source>
</reference>
<evidence type="ECO:0000313" key="2">
    <source>
        <dbReference type="EMBL" id="AHC13876.1"/>
    </source>
</evidence>
<evidence type="ECO:0000313" key="3">
    <source>
        <dbReference type="Proteomes" id="UP000018680"/>
    </source>
</evidence>
<feature type="region of interest" description="Disordered" evidence="1">
    <location>
        <begin position="94"/>
        <end position="114"/>
    </location>
</feature>
<gene>
    <name evidence="2" type="ORF">L21SP2_0444</name>
</gene>
<name>V5WFC0_9SPIO</name>
<keyword evidence="3" id="KW-1185">Reference proteome</keyword>
<evidence type="ECO:0000256" key="1">
    <source>
        <dbReference type="SAM" id="MobiDB-lite"/>
    </source>
</evidence>